<dbReference type="GO" id="GO:0008444">
    <property type="term" value="F:CDP-diacylglycerol-glycerol-3-phosphate 3-phosphatidyltransferase activity"/>
    <property type="evidence" value="ECO:0007669"/>
    <property type="project" value="UniProtKB-EC"/>
</dbReference>
<dbReference type="HOGENOM" id="CLU_080384_1_0_0"/>
<dbReference type="OrthoDB" id="116551at2"/>
<dbReference type="InterPro" id="IPR043130">
    <property type="entry name" value="CDP-OH_PTrfase_TM_dom"/>
</dbReference>
<sequence length="245" mass="27333">MLSERIGSAGTKVLDTLVRYLARIFPNPNTLTFIGLLINIGCAVLYGWGHFFIAGLVMIVANLFDMLDGRVARLTGRVTRFGGFFDSVLDRYSDVIVLIGIMVFYARNTPQHSTLYVTLAGIALLGSVLVSYTRARAENLIQQCKVGFLERPERVVLIIIGSLTEIGPEDNPFLHKMRAVLWVLAVLSHWTVVHRMYHTYLEARRLDMTGDTPPAEPTTPAAPEQDGVWEPALAKKQAPSWYRAT</sequence>
<keyword evidence="4" id="KW-0812">Transmembrane</keyword>
<keyword evidence="6" id="KW-1185">Reference proteome</keyword>
<name>G2LJB9_CHLTF</name>
<protein>
    <submittedName>
        <fullName evidence="5">Phosphatidylglycerophosphate synthase</fullName>
        <ecNumber evidence="5">2.7.8.5</ecNumber>
    </submittedName>
</protein>
<evidence type="ECO:0000256" key="2">
    <source>
        <dbReference type="RuleBase" id="RU003750"/>
    </source>
</evidence>
<dbReference type="InterPro" id="IPR000462">
    <property type="entry name" value="CDP-OH_P_trans"/>
</dbReference>
<feature type="transmembrane region" description="Helical" evidence="4">
    <location>
        <begin position="113"/>
        <end position="132"/>
    </location>
</feature>
<evidence type="ECO:0000256" key="3">
    <source>
        <dbReference type="SAM" id="MobiDB-lite"/>
    </source>
</evidence>
<dbReference type="Pfam" id="PF01066">
    <property type="entry name" value="CDP-OH_P_transf"/>
    <property type="match status" value="1"/>
</dbReference>
<comment type="similarity">
    <text evidence="2">Belongs to the CDP-alcohol phosphatidyltransferase class-I family.</text>
</comment>
<proteinExistence type="inferred from homology"/>
<dbReference type="EMBL" id="CP002514">
    <property type="protein sequence ID" value="AEP12808.1"/>
    <property type="molecule type" value="Genomic_DNA"/>
</dbReference>
<dbReference type="GO" id="GO:0008654">
    <property type="term" value="P:phospholipid biosynthetic process"/>
    <property type="evidence" value="ECO:0007669"/>
    <property type="project" value="InterPro"/>
</dbReference>
<dbReference type="AlphaFoldDB" id="G2LJB9"/>
<reference evidence="5 6" key="1">
    <citation type="journal article" date="2012" name="Environ. Microbiol.">
        <title>Complete genome of Candidatus Chloracidobacterium thermophilum, a chlorophyll-based photoheterotroph belonging to the phylum Acidobacteria.</title>
        <authorList>
            <person name="Garcia Costas A.M."/>
            <person name="Liu Z."/>
            <person name="Tomsho L.P."/>
            <person name="Schuster S.C."/>
            <person name="Ward D.M."/>
            <person name="Bryant D.A."/>
        </authorList>
    </citation>
    <scope>NUCLEOTIDE SEQUENCE [LARGE SCALE GENOMIC DNA]</scope>
    <source>
        <strain evidence="5 6">B</strain>
    </source>
</reference>
<organism evidence="5 6">
    <name type="scientific">Chloracidobacterium thermophilum (strain B)</name>
    <dbReference type="NCBI Taxonomy" id="981222"/>
    <lineage>
        <taxon>Bacteria</taxon>
        <taxon>Pseudomonadati</taxon>
        <taxon>Acidobacteriota</taxon>
        <taxon>Terriglobia</taxon>
        <taxon>Terriglobales</taxon>
        <taxon>Acidobacteriaceae</taxon>
        <taxon>Chloracidobacterium</taxon>
    </lineage>
</organism>
<dbReference type="GO" id="GO:0016020">
    <property type="term" value="C:membrane"/>
    <property type="evidence" value="ECO:0007669"/>
    <property type="project" value="InterPro"/>
</dbReference>
<dbReference type="KEGG" id="ctm:Cabther_A2064"/>
<dbReference type="InterPro" id="IPR048254">
    <property type="entry name" value="CDP_ALCOHOL_P_TRANSF_CS"/>
</dbReference>
<feature type="region of interest" description="Disordered" evidence="3">
    <location>
        <begin position="209"/>
        <end position="245"/>
    </location>
</feature>
<dbReference type="EC" id="2.7.8.5" evidence="5"/>
<gene>
    <name evidence="5" type="ordered locus">Cabther_A2064</name>
</gene>
<keyword evidence="4" id="KW-1133">Transmembrane helix</keyword>
<accession>G2LJB9</accession>
<evidence type="ECO:0000313" key="5">
    <source>
        <dbReference type="EMBL" id="AEP12808.1"/>
    </source>
</evidence>
<dbReference type="Gene3D" id="1.20.120.1760">
    <property type="match status" value="1"/>
</dbReference>
<evidence type="ECO:0000256" key="4">
    <source>
        <dbReference type="SAM" id="Phobius"/>
    </source>
</evidence>
<dbReference type="Proteomes" id="UP000006791">
    <property type="component" value="Chromosome 1"/>
</dbReference>
<evidence type="ECO:0000313" key="6">
    <source>
        <dbReference type="Proteomes" id="UP000006791"/>
    </source>
</evidence>
<keyword evidence="1 2" id="KW-0808">Transferase</keyword>
<dbReference type="PROSITE" id="PS00379">
    <property type="entry name" value="CDP_ALCOHOL_P_TRANSF"/>
    <property type="match status" value="1"/>
</dbReference>
<feature type="transmembrane region" description="Helical" evidence="4">
    <location>
        <begin position="46"/>
        <end position="67"/>
    </location>
</feature>
<dbReference type="STRING" id="981222.Cabther_A2064"/>
<keyword evidence="4" id="KW-0472">Membrane</keyword>
<dbReference type="RefSeq" id="WP_014100545.1">
    <property type="nucleotide sequence ID" value="NC_016024.1"/>
</dbReference>
<evidence type="ECO:0000256" key="1">
    <source>
        <dbReference type="ARBA" id="ARBA00022679"/>
    </source>
</evidence>